<dbReference type="SUPFAM" id="SSF50475">
    <property type="entry name" value="FMN-binding split barrel"/>
    <property type="match status" value="1"/>
</dbReference>
<dbReference type="RefSeq" id="WP_115537962.1">
    <property type="nucleotide sequence ID" value="NZ_FZMO01000190.1"/>
</dbReference>
<sequence length="378" mass="40095">MPKDMPSRPDRAPATAPLAADGLRTAFRRHAAGVTVVTFPGVGGPAGFTATSVTSLSERPPLVSLALSGQSSLIPALRTARSLVVHLLAHDQRELAARFAATGVDRFAAPTRWRPLRTGEPLLLDAPVWLRCRIRERLTTGDHMLVVAEVLDSRAERAAAPLVYHDGGYGTFLGAARSPAPTTPAPPGPAARPTPGPASRPTPGPASRPTPGGDFTVDGDLGIRATPSRPAGRGGSPHARGRQGRRGRCSRGTRRLPARARLTAGRRRRRVSPPRPRRRRRCRRRAAVGSSRGVGHEVAATPARGTPACGRPCPSRRTAGAAAGVPPSIPARRRAATHAKGLRLSRGPVPAHLTRDFCPRSRHRGNQTRQRVEVTSVS</sequence>
<feature type="compositionally biased region" description="Basic residues" evidence="2">
    <location>
        <begin position="331"/>
        <end position="343"/>
    </location>
</feature>
<feature type="compositionally biased region" description="Basic residues" evidence="2">
    <location>
        <begin position="239"/>
        <end position="286"/>
    </location>
</feature>
<dbReference type="GO" id="GO:0010181">
    <property type="term" value="F:FMN binding"/>
    <property type="evidence" value="ECO:0007669"/>
    <property type="project" value="InterPro"/>
</dbReference>
<dbReference type="SMART" id="SM00903">
    <property type="entry name" value="Flavin_Reduct"/>
    <property type="match status" value="1"/>
</dbReference>
<dbReference type="GO" id="GO:0006208">
    <property type="term" value="P:pyrimidine nucleobase catabolic process"/>
    <property type="evidence" value="ECO:0007669"/>
    <property type="project" value="TreeGrafter"/>
</dbReference>
<proteinExistence type="predicted"/>
<reference evidence="4 5" key="1">
    <citation type="submission" date="2017-06" db="EMBL/GenBank/DDBJ databases">
        <authorList>
            <person name="Kim H.J."/>
            <person name="Triplett B.A."/>
        </authorList>
    </citation>
    <scope>NUCLEOTIDE SEQUENCE [LARGE SCALE GENOMIC DNA]</scope>
    <source>
        <strain evidence="4">FRACA_ARgP5</strain>
    </source>
</reference>
<dbReference type="PANTHER" id="PTHR30466">
    <property type="entry name" value="FLAVIN REDUCTASE"/>
    <property type="match status" value="1"/>
</dbReference>
<dbReference type="OrthoDB" id="9792858at2"/>
<evidence type="ECO:0000313" key="5">
    <source>
        <dbReference type="Proteomes" id="UP000234331"/>
    </source>
</evidence>
<organism evidence="4 5">
    <name type="scientific">Frankia canadensis</name>
    <dbReference type="NCBI Taxonomy" id="1836972"/>
    <lineage>
        <taxon>Bacteria</taxon>
        <taxon>Bacillati</taxon>
        <taxon>Actinomycetota</taxon>
        <taxon>Actinomycetes</taxon>
        <taxon>Frankiales</taxon>
        <taxon>Frankiaceae</taxon>
        <taxon>Frankia</taxon>
    </lineage>
</organism>
<gene>
    <name evidence="4" type="ORF">FRACA_270015</name>
</gene>
<dbReference type="PANTHER" id="PTHR30466:SF1">
    <property type="entry name" value="FMN REDUCTASE (NADH) RUTF"/>
    <property type="match status" value="1"/>
</dbReference>
<dbReference type="InterPro" id="IPR002563">
    <property type="entry name" value="Flavin_Rdtase-like_dom"/>
</dbReference>
<name>A0A2I2KSP7_9ACTN</name>
<dbReference type="Gene3D" id="2.30.110.10">
    <property type="entry name" value="Electron Transport, Fmn-binding Protein, Chain A"/>
    <property type="match status" value="1"/>
</dbReference>
<dbReference type="InterPro" id="IPR012349">
    <property type="entry name" value="Split_barrel_FMN-bd"/>
</dbReference>
<feature type="domain" description="Flavin reductase like" evidence="3">
    <location>
        <begin position="27"/>
        <end position="171"/>
    </location>
</feature>
<dbReference type="InterPro" id="IPR050268">
    <property type="entry name" value="NADH-dep_flavin_reductase"/>
</dbReference>
<evidence type="ECO:0000256" key="1">
    <source>
        <dbReference type="ARBA" id="ARBA00023002"/>
    </source>
</evidence>
<evidence type="ECO:0000313" key="4">
    <source>
        <dbReference type="EMBL" id="SNQ48698.1"/>
    </source>
</evidence>
<feature type="region of interest" description="Disordered" evidence="2">
    <location>
        <begin position="174"/>
        <end position="378"/>
    </location>
</feature>
<accession>A0A2I2KSP7</accession>
<evidence type="ECO:0000259" key="3">
    <source>
        <dbReference type="SMART" id="SM00903"/>
    </source>
</evidence>
<feature type="compositionally biased region" description="Pro residues" evidence="2">
    <location>
        <begin position="181"/>
        <end position="208"/>
    </location>
</feature>
<feature type="compositionally biased region" description="Polar residues" evidence="2">
    <location>
        <begin position="367"/>
        <end position="378"/>
    </location>
</feature>
<dbReference type="Pfam" id="PF01613">
    <property type="entry name" value="Flavin_Reduct"/>
    <property type="match status" value="1"/>
</dbReference>
<dbReference type="EMBL" id="FZMO01000190">
    <property type="protein sequence ID" value="SNQ48698.1"/>
    <property type="molecule type" value="Genomic_DNA"/>
</dbReference>
<protein>
    <submittedName>
        <fullName evidence="4">DIM6/NTAB family protein (Modular protein)</fullName>
    </submittedName>
</protein>
<dbReference type="GO" id="GO:0042602">
    <property type="term" value="F:riboflavin reductase (NADPH) activity"/>
    <property type="evidence" value="ECO:0007669"/>
    <property type="project" value="TreeGrafter"/>
</dbReference>
<keyword evidence="5" id="KW-1185">Reference proteome</keyword>
<keyword evidence="1" id="KW-0560">Oxidoreductase</keyword>
<dbReference type="Proteomes" id="UP000234331">
    <property type="component" value="Unassembled WGS sequence"/>
</dbReference>
<evidence type="ECO:0000256" key="2">
    <source>
        <dbReference type="SAM" id="MobiDB-lite"/>
    </source>
</evidence>
<dbReference type="AlphaFoldDB" id="A0A2I2KSP7"/>